<evidence type="ECO:0000256" key="3">
    <source>
        <dbReference type="ARBA" id="ARBA00022475"/>
    </source>
</evidence>
<gene>
    <name evidence="13" type="ORF">JETT_0183</name>
</gene>
<feature type="transmembrane region" description="Helical" evidence="11">
    <location>
        <begin position="248"/>
        <end position="266"/>
    </location>
</feature>
<dbReference type="PRINTS" id="PR00119">
    <property type="entry name" value="CATATPASE"/>
</dbReference>
<feature type="transmembrane region" description="Helical" evidence="11">
    <location>
        <begin position="1143"/>
        <end position="1164"/>
    </location>
</feature>
<evidence type="ECO:0000313" key="14">
    <source>
        <dbReference type="Proteomes" id="UP000319783"/>
    </source>
</evidence>
<evidence type="ECO:0000313" key="13">
    <source>
        <dbReference type="EMBL" id="TLD43552.1"/>
    </source>
</evidence>
<dbReference type="FunFam" id="2.70.150.10:FF:000016">
    <property type="entry name" value="Calcium-transporting P-type ATPase putative"/>
    <property type="match status" value="1"/>
</dbReference>
<dbReference type="PANTHER" id="PTHR43294">
    <property type="entry name" value="SODIUM/POTASSIUM-TRANSPORTING ATPASE SUBUNIT ALPHA"/>
    <property type="match status" value="1"/>
</dbReference>
<sequence>MDNTHWYTMQADEVIRKLETNADTGLSHAEVKNRLKKYGHNQLEEKKGVSPFMLFLGQFNNFIVLILIAAAIVSGVLKEWDDALAIIAIVIINAIIGFIQEYRAEKSLAALQKLSAPFSRVTRDGEVHSIPSRDVVPGDIVLLDAGDYVPADGRLYSSYSLSTQEASLTGESTPVIKSAEPLPNPSLPIGDRKNMVFMGTSVTNGKAKYVVVTTGMHTELGKIASLIQGARKEATPLQHKLEVFGRKLVYVCLGIVALIFFLEIWRKGPLLEAFLMSVSLAVAAIPEGLPAIVTIALALGVQRMVRRHVLIRKLPSVETLGCANVICSDKTGTLTQNEMTIRKIFANGKTFDVSGAGYAPTGDFSYRGIPLSETDHQTLRKVLEIGVLCNNAHLKKVDSTWKIIGDPTEGAIISAAAKADVCKEALEKKFPLISELPFDSDRKKMSTMRSMPPEFLVFTKGAPDVIMEDCTKIYAKGNVRNLTEEDIRVILDENNKMAGAALRVLGIAFKTLDHLPEKPTPDTIEKDMIFAGLVAMIDPPRPEAKDAVATCHRACITTVMITGDHKNTARAIGEELGFLKDNLKVIDGMELDTLSDETLEKEAPKIAVYARVSAEHKIRIVRAWKKQGAVVAMTGDGVNDAPAVKEASIGISMGITGTDVTKEASDIIITNDNFASIVAAVEEGRGIYDNIKKSIHYLLSCNAGEVLTMLFASLFNLPLPLFPIQILWINIATDGLPALALGVDTVDPHIMRRQARRSTAQIIDRSLGKLIVLQGFLITFSTLLAYLYVLYGFDAAFDTFYNTWFNGKTVSYELSGDIARARTIAFCVMVISQLFQSFNCRNARRSLFAIGPFTNKKLLLAVGISLAMQVSIIYIPYFDTIFKVIPLELGDWILIFGFSSLTFIIMEIIKLFMRSTEVPMGVAAAEVAKIAVDEVKSMYATIRKPIHYLLSCNAGEILAILFALVLKLPAPLFPLHILWISVVTNILPSLALSADTDGSRTINLSDRGSAKRFMDKRFFALILLQSFLIASSTLLAYLYVLYGGIPLLLAFYNNWFTGKVIPYELHGDIAHARTIAFFVVVISQLFHSFNCRNATHSLLRIGVFTNKKLLLAIALSLAMQMSVIYIPYFHDIFKITLLGVEDWAAIFGFSSLTFILMEIIKCFIRKK</sequence>
<evidence type="ECO:0000256" key="1">
    <source>
        <dbReference type="ARBA" id="ARBA00004651"/>
    </source>
</evidence>
<dbReference type="GO" id="GO:0046872">
    <property type="term" value="F:metal ion binding"/>
    <property type="evidence" value="ECO:0007669"/>
    <property type="project" value="UniProtKB-KW"/>
</dbReference>
<dbReference type="Pfam" id="PF13246">
    <property type="entry name" value="Cation_ATPase"/>
    <property type="match status" value="1"/>
</dbReference>
<dbReference type="GO" id="GO:0046873">
    <property type="term" value="F:metal ion transmembrane transporter activity"/>
    <property type="evidence" value="ECO:0007669"/>
    <property type="project" value="UniProtKB-ARBA"/>
</dbReference>
<evidence type="ECO:0000256" key="9">
    <source>
        <dbReference type="ARBA" id="ARBA00022989"/>
    </source>
</evidence>
<dbReference type="SUPFAM" id="SSF81660">
    <property type="entry name" value="Metal cation-transporting ATPase, ATP-binding domain N"/>
    <property type="match status" value="1"/>
</dbReference>
<evidence type="ECO:0000256" key="10">
    <source>
        <dbReference type="ARBA" id="ARBA00023136"/>
    </source>
</evidence>
<dbReference type="GO" id="GO:0016887">
    <property type="term" value="F:ATP hydrolysis activity"/>
    <property type="evidence" value="ECO:0007669"/>
    <property type="project" value="InterPro"/>
</dbReference>
<dbReference type="Proteomes" id="UP000319783">
    <property type="component" value="Unassembled WGS sequence"/>
</dbReference>
<dbReference type="AlphaFoldDB" id="A0A533QFY6"/>
<feature type="transmembrane region" description="Helical" evidence="11">
    <location>
        <begin position="858"/>
        <end position="877"/>
    </location>
</feature>
<dbReference type="GO" id="GO:0098662">
    <property type="term" value="P:inorganic cation transmembrane transport"/>
    <property type="evidence" value="ECO:0007669"/>
    <property type="project" value="UniProtKB-ARBA"/>
</dbReference>
<dbReference type="InterPro" id="IPR018303">
    <property type="entry name" value="ATPase_P-typ_P_site"/>
</dbReference>
<dbReference type="Gene3D" id="3.40.1110.10">
    <property type="entry name" value="Calcium-transporting ATPase, cytoplasmic domain N"/>
    <property type="match status" value="1"/>
</dbReference>
<dbReference type="Pfam" id="PF00122">
    <property type="entry name" value="E1-E2_ATPase"/>
    <property type="match status" value="1"/>
</dbReference>
<dbReference type="NCBIfam" id="TIGR01494">
    <property type="entry name" value="ATPase_P-type"/>
    <property type="match status" value="2"/>
</dbReference>
<dbReference type="InterPro" id="IPR008250">
    <property type="entry name" value="ATPase_P-typ_transduc_dom_A_sf"/>
</dbReference>
<accession>A0A533QFY6</accession>
<dbReference type="Pfam" id="PF00690">
    <property type="entry name" value="Cation_ATPase_N"/>
    <property type="match status" value="1"/>
</dbReference>
<dbReference type="GO" id="GO:0019829">
    <property type="term" value="F:ATPase-coupled monoatomic cation transmembrane transporter activity"/>
    <property type="evidence" value="ECO:0007669"/>
    <property type="project" value="UniProtKB-ARBA"/>
</dbReference>
<proteinExistence type="inferred from homology"/>
<dbReference type="GO" id="GO:0015662">
    <property type="term" value="F:P-type ion transporter activity"/>
    <property type="evidence" value="ECO:0007669"/>
    <property type="project" value="UniProtKB-ARBA"/>
</dbReference>
<dbReference type="InterPro" id="IPR001757">
    <property type="entry name" value="P_typ_ATPase"/>
</dbReference>
<dbReference type="PRINTS" id="PR00120">
    <property type="entry name" value="HATPASE"/>
</dbReference>
<evidence type="ECO:0000256" key="6">
    <source>
        <dbReference type="ARBA" id="ARBA00022741"/>
    </source>
</evidence>
<reference evidence="13 14" key="1">
    <citation type="submission" date="2019-04" db="EMBL/GenBank/DDBJ databases">
        <title>Genome of a novel bacterium Candidatus Jettenia ecosi reconstructed from metagenome of an anammox bioreactor.</title>
        <authorList>
            <person name="Mardanov A.V."/>
            <person name="Beletsky A.V."/>
            <person name="Ravin N.V."/>
            <person name="Botchkova E.A."/>
            <person name="Litti Y.V."/>
            <person name="Nozhevnikova A.N."/>
        </authorList>
    </citation>
    <scope>NUCLEOTIDE SEQUENCE [LARGE SCALE GENOMIC DNA]</scope>
    <source>
        <strain evidence="13">J2</strain>
    </source>
</reference>
<evidence type="ECO:0000256" key="5">
    <source>
        <dbReference type="ARBA" id="ARBA00022723"/>
    </source>
</evidence>
<dbReference type="SMART" id="SM00831">
    <property type="entry name" value="Cation_ATPase_N"/>
    <property type="match status" value="1"/>
</dbReference>
<dbReference type="PROSITE" id="PS00154">
    <property type="entry name" value="ATPASE_E1_E2"/>
    <property type="match status" value="1"/>
</dbReference>
<dbReference type="InterPro" id="IPR023298">
    <property type="entry name" value="ATPase_P-typ_TM_dom_sf"/>
</dbReference>
<dbReference type="InterPro" id="IPR006068">
    <property type="entry name" value="ATPase_P-typ_cation-transptr_C"/>
</dbReference>
<dbReference type="InterPro" id="IPR023299">
    <property type="entry name" value="ATPase_P-typ_cyto_dom_N"/>
</dbReference>
<feature type="transmembrane region" description="Helical" evidence="11">
    <location>
        <begin position="52"/>
        <end position="77"/>
    </location>
</feature>
<comment type="subcellular location">
    <subcellularLocation>
        <location evidence="1">Cell membrane</location>
        <topology evidence="1">Multi-pass membrane protein</topology>
    </subcellularLocation>
</comment>
<keyword evidence="6" id="KW-0547">Nucleotide-binding</keyword>
<dbReference type="SFLD" id="SFLDG00002">
    <property type="entry name" value="C1.7:_P-type_atpase_like"/>
    <property type="match status" value="1"/>
</dbReference>
<keyword evidence="4 11" id="KW-0812">Transmembrane</keyword>
<dbReference type="Gene3D" id="1.20.1110.10">
    <property type="entry name" value="Calcium-transporting ATPase, transmembrane domain"/>
    <property type="match status" value="2"/>
</dbReference>
<feature type="transmembrane region" description="Helical" evidence="11">
    <location>
        <begin position="767"/>
        <end position="791"/>
    </location>
</feature>
<dbReference type="Gene3D" id="3.40.50.1000">
    <property type="entry name" value="HAD superfamily/HAD-like"/>
    <property type="match status" value="1"/>
</dbReference>
<dbReference type="SUPFAM" id="SSF81653">
    <property type="entry name" value="Calcium ATPase, transduction domain A"/>
    <property type="match status" value="1"/>
</dbReference>
<comment type="similarity">
    <text evidence="2">Belongs to the cation transport ATPase (P-type) (TC 3.A.3) family. Type IIA subfamily.</text>
</comment>
<feature type="transmembrane region" description="Helical" evidence="11">
    <location>
        <begin position="727"/>
        <end position="746"/>
    </location>
</feature>
<protein>
    <submittedName>
        <fullName evidence="13">Cation-transporting ATPase, E1-E2 family</fullName>
    </submittedName>
</protein>
<dbReference type="SUPFAM" id="SSF81665">
    <property type="entry name" value="Calcium ATPase, transmembrane domain M"/>
    <property type="match status" value="2"/>
</dbReference>
<keyword evidence="8" id="KW-1278">Translocase</keyword>
<evidence type="ECO:0000256" key="2">
    <source>
        <dbReference type="ARBA" id="ARBA00005675"/>
    </source>
</evidence>
<evidence type="ECO:0000256" key="4">
    <source>
        <dbReference type="ARBA" id="ARBA00022692"/>
    </source>
</evidence>
<dbReference type="PANTHER" id="PTHR43294:SF21">
    <property type="entry name" value="CATION TRANSPORTING ATPASE"/>
    <property type="match status" value="1"/>
</dbReference>
<keyword evidence="5" id="KW-0479">Metal-binding</keyword>
<evidence type="ECO:0000256" key="11">
    <source>
        <dbReference type="SAM" id="Phobius"/>
    </source>
</evidence>
<evidence type="ECO:0000256" key="7">
    <source>
        <dbReference type="ARBA" id="ARBA00022840"/>
    </source>
</evidence>
<dbReference type="InterPro" id="IPR059000">
    <property type="entry name" value="ATPase_P-type_domA"/>
</dbReference>
<evidence type="ECO:0000259" key="12">
    <source>
        <dbReference type="SMART" id="SM00831"/>
    </source>
</evidence>
<dbReference type="FunFam" id="1.20.1110.10:FF:000037">
    <property type="entry name" value="Calcium-transporting ATPase, putative"/>
    <property type="match status" value="1"/>
</dbReference>
<dbReference type="SFLD" id="SFLDF00027">
    <property type="entry name" value="p-type_atpase"/>
    <property type="match status" value="1"/>
</dbReference>
<feature type="transmembrane region" description="Helical" evidence="11">
    <location>
        <begin position="278"/>
        <end position="301"/>
    </location>
</feature>
<organism evidence="13 14">
    <name type="scientific">Candidatus Jettenia ecosi</name>
    <dbReference type="NCBI Taxonomy" id="2494326"/>
    <lineage>
        <taxon>Bacteria</taxon>
        <taxon>Pseudomonadati</taxon>
        <taxon>Planctomycetota</taxon>
        <taxon>Candidatus Brocadiia</taxon>
        <taxon>Candidatus Brocadiales</taxon>
        <taxon>Candidatus Brocadiaceae</taxon>
        <taxon>Candidatus Jettenia</taxon>
    </lineage>
</organism>
<feature type="transmembrane region" description="Helical" evidence="11">
    <location>
        <begin position="1069"/>
        <end position="1089"/>
    </location>
</feature>
<keyword evidence="3" id="KW-1003">Cell membrane</keyword>
<comment type="caution">
    <text evidence="13">The sequence shown here is derived from an EMBL/GenBank/DDBJ whole genome shotgun (WGS) entry which is preliminary data.</text>
</comment>
<dbReference type="InterPro" id="IPR023214">
    <property type="entry name" value="HAD_sf"/>
</dbReference>
<keyword evidence="9 11" id="KW-1133">Transmembrane helix</keyword>
<feature type="transmembrane region" description="Helical" evidence="11">
    <location>
        <begin position="972"/>
        <end position="992"/>
    </location>
</feature>
<dbReference type="InterPro" id="IPR004014">
    <property type="entry name" value="ATPase_P-typ_cation-transptr_N"/>
</dbReference>
<feature type="transmembrane region" description="Helical" evidence="11">
    <location>
        <begin position="1018"/>
        <end position="1049"/>
    </location>
</feature>
<dbReference type="InterPro" id="IPR044492">
    <property type="entry name" value="P_typ_ATPase_HD_dom"/>
</dbReference>
<dbReference type="SFLD" id="SFLDS00003">
    <property type="entry name" value="Haloacid_Dehalogenase"/>
    <property type="match status" value="1"/>
</dbReference>
<evidence type="ECO:0000256" key="8">
    <source>
        <dbReference type="ARBA" id="ARBA00022967"/>
    </source>
</evidence>
<feature type="transmembrane region" description="Helical" evidence="11">
    <location>
        <begin position="1109"/>
        <end position="1128"/>
    </location>
</feature>
<feature type="transmembrane region" description="Helical" evidence="11">
    <location>
        <begin position="695"/>
        <end position="715"/>
    </location>
</feature>
<feature type="transmembrane region" description="Helical" evidence="11">
    <location>
        <begin position="946"/>
        <end position="966"/>
    </location>
</feature>
<dbReference type="Pfam" id="PF00689">
    <property type="entry name" value="Cation_ATPase_C"/>
    <property type="match status" value="2"/>
</dbReference>
<dbReference type="SUPFAM" id="SSF56784">
    <property type="entry name" value="HAD-like"/>
    <property type="match status" value="1"/>
</dbReference>
<name>A0A533QFY6_9BACT</name>
<dbReference type="GO" id="GO:0005524">
    <property type="term" value="F:ATP binding"/>
    <property type="evidence" value="ECO:0007669"/>
    <property type="project" value="UniProtKB-KW"/>
</dbReference>
<dbReference type="InterPro" id="IPR050510">
    <property type="entry name" value="Cation_transp_ATPase_P-type"/>
</dbReference>
<dbReference type="CDD" id="cd02089">
    <property type="entry name" value="P-type_ATPase_Ca_prok"/>
    <property type="match status" value="1"/>
</dbReference>
<dbReference type="EMBL" id="SULG01000002">
    <property type="protein sequence ID" value="TLD43552.1"/>
    <property type="molecule type" value="Genomic_DNA"/>
</dbReference>
<dbReference type="InterPro" id="IPR036412">
    <property type="entry name" value="HAD-like_sf"/>
</dbReference>
<feature type="transmembrane region" description="Helical" evidence="11">
    <location>
        <begin position="889"/>
        <end position="909"/>
    </location>
</feature>
<dbReference type="GO" id="GO:0005886">
    <property type="term" value="C:plasma membrane"/>
    <property type="evidence" value="ECO:0007669"/>
    <property type="project" value="UniProtKB-SubCell"/>
</dbReference>
<keyword evidence="10 11" id="KW-0472">Membrane</keyword>
<keyword evidence="7" id="KW-0067">ATP-binding</keyword>
<feature type="transmembrane region" description="Helical" evidence="11">
    <location>
        <begin position="819"/>
        <end position="838"/>
    </location>
</feature>
<feature type="domain" description="Cation-transporting P-type ATPase N-terminal" evidence="12">
    <location>
        <begin position="5"/>
        <end position="79"/>
    </location>
</feature>
<feature type="transmembrane region" description="Helical" evidence="11">
    <location>
        <begin position="83"/>
        <end position="99"/>
    </location>
</feature>
<dbReference type="FunFam" id="3.40.50.1000:FF:000001">
    <property type="entry name" value="Phospholipid-transporting ATPase IC"/>
    <property type="match status" value="1"/>
</dbReference>
<dbReference type="Gene3D" id="2.70.150.10">
    <property type="entry name" value="Calcium-transporting ATPase, cytoplasmic transduction domain A"/>
    <property type="match status" value="1"/>
</dbReference>